<evidence type="ECO:0000256" key="5">
    <source>
        <dbReference type="ARBA" id="ARBA00022741"/>
    </source>
</evidence>
<dbReference type="OrthoDB" id="5241729at2"/>
<evidence type="ECO:0000259" key="11">
    <source>
        <dbReference type="Pfam" id="PF07730"/>
    </source>
</evidence>
<evidence type="ECO:0000256" key="3">
    <source>
        <dbReference type="ARBA" id="ARBA00022553"/>
    </source>
</evidence>
<accession>A0A428X6C1</accession>
<dbReference type="AlphaFoldDB" id="A0A428X6C1"/>
<dbReference type="GO" id="GO:0000155">
    <property type="term" value="F:phosphorelay sensor kinase activity"/>
    <property type="evidence" value="ECO:0007669"/>
    <property type="project" value="InterPro"/>
</dbReference>
<dbReference type="Pfam" id="PF07730">
    <property type="entry name" value="HisKA_3"/>
    <property type="match status" value="1"/>
</dbReference>
<evidence type="ECO:0000313" key="12">
    <source>
        <dbReference type="EMBL" id="RSM50847.1"/>
    </source>
</evidence>
<dbReference type="RefSeq" id="WP_020646431.1">
    <property type="nucleotide sequence ID" value="NZ_QHHU01000001.1"/>
</dbReference>
<comment type="caution">
    <text evidence="12">The sequence shown here is derived from an EMBL/GenBank/DDBJ whole genome shotgun (WGS) entry which is preliminary data.</text>
</comment>
<evidence type="ECO:0000256" key="6">
    <source>
        <dbReference type="ARBA" id="ARBA00022777"/>
    </source>
</evidence>
<dbReference type="GO" id="GO:0005524">
    <property type="term" value="F:ATP binding"/>
    <property type="evidence" value="ECO:0007669"/>
    <property type="project" value="UniProtKB-KW"/>
</dbReference>
<dbReference type="EC" id="2.7.13.3" evidence="2"/>
<feature type="domain" description="Signal transduction histidine kinase subgroup 3 dimerisation and phosphoacceptor" evidence="11">
    <location>
        <begin position="19"/>
        <end position="80"/>
    </location>
</feature>
<evidence type="ECO:0000256" key="4">
    <source>
        <dbReference type="ARBA" id="ARBA00022679"/>
    </source>
</evidence>
<organism evidence="12 13">
    <name type="scientific">Amycolatopsis balhimycina DSM 5908</name>
    <dbReference type="NCBI Taxonomy" id="1081091"/>
    <lineage>
        <taxon>Bacteria</taxon>
        <taxon>Bacillati</taxon>
        <taxon>Actinomycetota</taxon>
        <taxon>Actinomycetes</taxon>
        <taxon>Pseudonocardiales</taxon>
        <taxon>Pseudonocardiaceae</taxon>
        <taxon>Amycolatopsis</taxon>
    </lineage>
</organism>
<dbReference type="GO" id="GO:0016020">
    <property type="term" value="C:membrane"/>
    <property type="evidence" value="ECO:0007669"/>
    <property type="project" value="InterPro"/>
</dbReference>
<evidence type="ECO:0000313" key="13">
    <source>
        <dbReference type="Proteomes" id="UP000286716"/>
    </source>
</evidence>
<keyword evidence="7" id="KW-0067">ATP-binding</keyword>
<dbReference type="InterPro" id="IPR050482">
    <property type="entry name" value="Sensor_HK_TwoCompSys"/>
</dbReference>
<dbReference type="InterPro" id="IPR003594">
    <property type="entry name" value="HATPase_dom"/>
</dbReference>
<dbReference type="GO" id="GO:0046983">
    <property type="term" value="F:protein dimerization activity"/>
    <property type="evidence" value="ECO:0007669"/>
    <property type="project" value="InterPro"/>
</dbReference>
<keyword evidence="13" id="KW-1185">Reference proteome</keyword>
<keyword evidence="4" id="KW-0808">Transferase</keyword>
<evidence type="ECO:0000256" key="9">
    <source>
        <dbReference type="SAM" id="MobiDB-lite"/>
    </source>
</evidence>
<dbReference type="Gene3D" id="3.30.565.10">
    <property type="entry name" value="Histidine kinase-like ATPase, C-terminal domain"/>
    <property type="match status" value="1"/>
</dbReference>
<keyword evidence="6 12" id="KW-0418">Kinase</keyword>
<feature type="compositionally biased region" description="Gly residues" evidence="9">
    <location>
        <begin position="159"/>
        <end position="170"/>
    </location>
</feature>
<gene>
    <name evidence="12" type="ORF">DMA12_01510</name>
</gene>
<dbReference type="InterPro" id="IPR011712">
    <property type="entry name" value="Sig_transdc_His_kin_sub3_dim/P"/>
</dbReference>
<proteinExistence type="predicted"/>
<dbReference type="PANTHER" id="PTHR24421">
    <property type="entry name" value="NITRATE/NITRITE SENSOR PROTEIN NARX-RELATED"/>
    <property type="match status" value="1"/>
</dbReference>
<feature type="domain" description="Histidine kinase/HSP90-like ATPase" evidence="10">
    <location>
        <begin position="117"/>
        <end position="201"/>
    </location>
</feature>
<comment type="catalytic activity">
    <reaction evidence="1">
        <text>ATP + protein L-histidine = ADP + protein N-phospho-L-histidine.</text>
        <dbReference type="EC" id="2.7.13.3"/>
    </reaction>
</comment>
<dbReference type="Proteomes" id="UP000286716">
    <property type="component" value="Unassembled WGS sequence"/>
</dbReference>
<dbReference type="InterPro" id="IPR036890">
    <property type="entry name" value="HATPase_C_sf"/>
</dbReference>
<evidence type="ECO:0000256" key="1">
    <source>
        <dbReference type="ARBA" id="ARBA00000085"/>
    </source>
</evidence>
<dbReference type="PANTHER" id="PTHR24421:SF10">
    <property type="entry name" value="NITRATE_NITRITE SENSOR PROTEIN NARQ"/>
    <property type="match status" value="1"/>
</dbReference>
<sequence>MTTSKPECARIVDAADEFRRGLERQLHDGAQQRLASAVLALGLAGRTLTGDAAVLVAEAREELGLAMAELRELARDIYPVLLAEAGLGPALASLTDRCPVPAVVSAVPGGRLPPTVERTCYFVVFEALKNVAGHSSATRAEVVVREQGGQVSVEVSDDGAGGADPGGPGLSGLADRVAAHGGRLRVESPRGGGTRVRADVPCG</sequence>
<dbReference type="SUPFAM" id="SSF55874">
    <property type="entry name" value="ATPase domain of HSP90 chaperone/DNA topoisomerase II/histidine kinase"/>
    <property type="match status" value="1"/>
</dbReference>
<evidence type="ECO:0000256" key="7">
    <source>
        <dbReference type="ARBA" id="ARBA00022840"/>
    </source>
</evidence>
<reference evidence="12 13" key="1">
    <citation type="submission" date="2018-05" db="EMBL/GenBank/DDBJ databases">
        <title>Evolution of GPA BGCs.</title>
        <authorList>
            <person name="Waglechner N."/>
            <person name="Wright G.D."/>
        </authorList>
    </citation>
    <scope>NUCLEOTIDE SEQUENCE [LARGE SCALE GENOMIC DNA]</scope>
    <source>
        <strain evidence="12 13">DSM 5908</strain>
    </source>
</reference>
<evidence type="ECO:0000256" key="2">
    <source>
        <dbReference type="ARBA" id="ARBA00012438"/>
    </source>
</evidence>
<keyword evidence="5" id="KW-0547">Nucleotide-binding</keyword>
<keyword evidence="3" id="KW-0597">Phosphoprotein</keyword>
<name>A0A428X6C1_AMYBA</name>
<dbReference type="Pfam" id="PF02518">
    <property type="entry name" value="HATPase_c"/>
    <property type="match status" value="1"/>
</dbReference>
<evidence type="ECO:0000256" key="8">
    <source>
        <dbReference type="ARBA" id="ARBA00023012"/>
    </source>
</evidence>
<dbReference type="Gene3D" id="1.20.5.1930">
    <property type="match status" value="1"/>
</dbReference>
<feature type="region of interest" description="Disordered" evidence="9">
    <location>
        <begin position="154"/>
        <end position="203"/>
    </location>
</feature>
<evidence type="ECO:0000259" key="10">
    <source>
        <dbReference type="Pfam" id="PF02518"/>
    </source>
</evidence>
<keyword evidence="8" id="KW-0902">Two-component regulatory system</keyword>
<dbReference type="EMBL" id="QHHU01000001">
    <property type="protein sequence ID" value="RSM50847.1"/>
    <property type="molecule type" value="Genomic_DNA"/>
</dbReference>
<protein>
    <recommendedName>
        <fullName evidence="2">histidine kinase</fullName>
        <ecNumber evidence="2">2.7.13.3</ecNumber>
    </recommendedName>
</protein>